<dbReference type="Proteomes" id="UP000593580">
    <property type="component" value="Chromosome"/>
</dbReference>
<keyword evidence="2 4" id="KW-0479">Metal-binding</keyword>
<dbReference type="GO" id="GO:0046872">
    <property type="term" value="F:metal ion binding"/>
    <property type="evidence" value="ECO:0007669"/>
    <property type="project" value="UniProtKB-KW"/>
</dbReference>
<dbReference type="EMBL" id="CP041406">
    <property type="protein sequence ID" value="QOP45662.1"/>
    <property type="molecule type" value="Genomic_DNA"/>
</dbReference>
<dbReference type="GO" id="GO:0004536">
    <property type="term" value="F:DNA nuclease activity"/>
    <property type="evidence" value="ECO:0007669"/>
    <property type="project" value="InterPro"/>
</dbReference>
<name>A0A7M1BA90_9BACT</name>
<dbReference type="InterPro" id="IPR018228">
    <property type="entry name" value="DNase_TatD-rel_CS"/>
</dbReference>
<evidence type="ECO:0000256" key="2">
    <source>
        <dbReference type="ARBA" id="ARBA00022723"/>
    </source>
</evidence>
<dbReference type="PANTHER" id="PTHR46124:SF2">
    <property type="entry name" value="D-AMINOACYL-TRNA DEACYLASE"/>
    <property type="match status" value="1"/>
</dbReference>
<dbReference type="PROSITE" id="PS01137">
    <property type="entry name" value="TATD_1"/>
    <property type="match status" value="1"/>
</dbReference>
<dbReference type="PANTHER" id="PTHR46124">
    <property type="entry name" value="D-AMINOACYL-TRNA DEACYLASE"/>
    <property type="match status" value="1"/>
</dbReference>
<dbReference type="SUPFAM" id="SSF51556">
    <property type="entry name" value="Metallo-dependent hydrolases"/>
    <property type="match status" value="1"/>
</dbReference>
<dbReference type="NCBIfam" id="TIGR00010">
    <property type="entry name" value="YchF/TatD family DNA exonuclease"/>
    <property type="match status" value="1"/>
</dbReference>
<comment type="similarity">
    <text evidence="1">Belongs to the metallo-dependent hydrolases superfamily. TatD-type hydrolase family.</text>
</comment>
<dbReference type="FunFam" id="3.20.20.140:FF:000005">
    <property type="entry name" value="TatD family hydrolase"/>
    <property type="match status" value="1"/>
</dbReference>
<evidence type="ECO:0000313" key="6">
    <source>
        <dbReference type="Proteomes" id="UP000593580"/>
    </source>
</evidence>
<dbReference type="InterPro" id="IPR015991">
    <property type="entry name" value="TatD/YcfH-like"/>
</dbReference>
<keyword evidence="6" id="KW-1185">Reference proteome</keyword>
<dbReference type="KEGG" id="spal:FM071_04920"/>
<dbReference type="RefSeq" id="WP_193111910.1">
    <property type="nucleotide sequence ID" value="NZ_CP041406.1"/>
</dbReference>
<evidence type="ECO:0000256" key="4">
    <source>
        <dbReference type="PIRSR" id="PIRSR005902-1"/>
    </source>
</evidence>
<feature type="binding site" evidence="4">
    <location>
        <position position="89"/>
    </location>
    <ligand>
        <name>a divalent metal cation</name>
        <dbReference type="ChEBI" id="CHEBI:60240"/>
        <label>1</label>
    </ligand>
</feature>
<dbReference type="InterPro" id="IPR032466">
    <property type="entry name" value="Metal_Hydrolase"/>
</dbReference>
<gene>
    <name evidence="5" type="ORF">FM071_04920</name>
</gene>
<feature type="binding site" evidence="4">
    <location>
        <position position="206"/>
    </location>
    <ligand>
        <name>a divalent metal cation</name>
        <dbReference type="ChEBI" id="CHEBI:60240"/>
        <label>1</label>
    </ligand>
</feature>
<dbReference type="GO" id="GO:0016788">
    <property type="term" value="F:hydrolase activity, acting on ester bonds"/>
    <property type="evidence" value="ECO:0007669"/>
    <property type="project" value="InterPro"/>
</dbReference>
<feature type="binding site" evidence="4">
    <location>
        <position position="8"/>
    </location>
    <ligand>
        <name>a divalent metal cation</name>
        <dbReference type="ChEBI" id="CHEBI:60240"/>
        <label>1</label>
    </ligand>
</feature>
<keyword evidence="3" id="KW-0378">Hydrolase</keyword>
<dbReference type="GO" id="GO:0005829">
    <property type="term" value="C:cytosol"/>
    <property type="evidence" value="ECO:0007669"/>
    <property type="project" value="TreeGrafter"/>
</dbReference>
<evidence type="ECO:0000256" key="1">
    <source>
        <dbReference type="ARBA" id="ARBA00009275"/>
    </source>
</evidence>
<reference evidence="5 6" key="1">
    <citation type="submission" date="2019-07" db="EMBL/GenBank/DDBJ databases">
        <title>Sulfurimonas paralvinellae sp. nov., a novel mesophilic, hydrogen- and sulfur-oxidizing chemolithoautotroph within the Epsilonproteo- bacteria isolated from a deep-sea hydrothermal vent polychaete nest, reclassification of Thiomicrospira denitrificans as Sulfurimonas denitrificans comb. nov. and emended description of the genus Sulfurimonas.</title>
        <authorList>
            <person name="Wang S."/>
            <person name="Jiang L."/>
            <person name="Shao Z."/>
        </authorList>
    </citation>
    <scope>NUCLEOTIDE SEQUENCE [LARGE SCALE GENOMIC DNA]</scope>
    <source>
        <strain evidence="5 6">GO25</strain>
    </source>
</reference>
<evidence type="ECO:0000256" key="3">
    <source>
        <dbReference type="ARBA" id="ARBA00022801"/>
    </source>
</evidence>
<evidence type="ECO:0000313" key="5">
    <source>
        <dbReference type="EMBL" id="QOP45662.1"/>
    </source>
</evidence>
<accession>A0A7M1BA90</accession>
<proteinExistence type="inferred from homology"/>
<sequence length="258" mass="29452">MIIDTHIHLDDARYDEDLDDVLDRAREGGVERFIIPGADISTLEKAVGIAEKYDDVYFAIGVHPYDKEGYDESYFTKYVGHEKCVAIGECGMDYFRLEGSDEEKEREKEEQKRVFVAQIELAKRYKKPLIVHIRNASHDAKMILLEHNAGEVGGVLHCFNADDELLSLADENFYFGIGGVLTFKNAKKLVNILPRIPKEKLIIETDGPYLTPTPHRGERNEPFYTTLVADKMAELLNMSREEIENLTTQNALKLFHIS</sequence>
<dbReference type="Gene3D" id="3.20.20.140">
    <property type="entry name" value="Metal-dependent hydrolases"/>
    <property type="match status" value="1"/>
</dbReference>
<protein>
    <submittedName>
        <fullName evidence="5">TatD family deoxyribonuclease</fullName>
    </submittedName>
</protein>
<dbReference type="InterPro" id="IPR001130">
    <property type="entry name" value="TatD-like"/>
</dbReference>
<feature type="binding site" evidence="4">
    <location>
        <position position="157"/>
    </location>
    <ligand>
        <name>a divalent metal cation</name>
        <dbReference type="ChEBI" id="CHEBI:60240"/>
        <label>2</label>
    </ligand>
</feature>
<dbReference type="Pfam" id="PF01026">
    <property type="entry name" value="TatD_DNase"/>
    <property type="match status" value="1"/>
</dbReference>
<dbReference type="PIRSF" id="PIRSF005902">
    <property type="entry name" value="DNase_TatD"/>
    <property type="match status" value="1"/>
</dbReference>
<dbReference type="CDD" id="cd01310">
    <property type="entry name" value="TatD_DNAse"/>
    <property type="match status" value="1"/>
</dbReference>
<feature type="binding site" evidence="4">
    <location>
        <position position="132"/>
    </location>
    <ligand>
        <name>a divalent metal cation</name>
        <dbReference type="ChEBI" id="CHEBI:60240"/>
        <label>2</label>
    </ligand>
</feature>
<organism evidence="5 6">
    <name type="scientific">Sulfurimonas paralvinellae</name>
    <dbReference type="NCBI Taxonomy" id="317658"/>
    <lineage>
        <taxon>Bacteria</taxon>
        <taxon>Pseudomonadati</taxon>
        <taxon>Campylobacterota</taxon>
        <taxon>Epsilonproteobacteria</taxon>
        <taxon>Campylobacterales</taxon>
        <taxon>Sulfurimonadaceae</taxon>
        <taxon>Sulfurimonas</taxon>
    </lineage>
</organism>
<feature type="binding site" evidence="4">
    <location>
        <position position="6"/>
    </location>
    <ligand>
        <name>a divalent metal cation</name>
        <dbReference type="ChEBI" id="CHEBI:60240"/>
        <label>1</label>
    </ligand>
</feature>
<dbReference type="AlphaFoldDB" id="A0A7M1BA90"/>